<sequence length="244" mass="27867">MEHLLGLPSLSRLRLDELSEVPLDAIAPNVKELFLNKVSWKSVDLSRSSFSDLPRPPPDLEVLILEYSPFTDTKALLYATRPDGRPFVSLKNLKRLEIDGSDKAAFETCRLAASTSKALTSIHVKMVPNTFAGLYDAISPSLDTLQHLVLDTSVEYFNKPDPYQFACEELEKITYSNIQSVTFQVDMEIDYQCGAEIRRLSDWNRIDRLFVVLRSWRTIASGHILRTFASKQRSRRITGPQMRW</sequence>
<name>A0A9P6JT56_9AGAR</name>
<accession>A0A9P6JT56</accession>
<dbReference type="EMBL" id="MU157834">
    <property type="protein sequence ID" value="KAF9531573.1"/>
    <property type="molecule type" value="Genomic_DNA"/>
</dbReference>
<dbReference type="InterPro" id="IPR032675">
    <property type="entry name" value="LRR_dom_sf"/>
</dbReference>
<dbReference type="SUPFAM" id="SSF52058">
    <property type="entry name" value="L domain-like"/>
    <property type="match status" value="1"/>
</dbReference>
<evidence type="ECO:0000313" key="2">
    <source>
        <dbReference type="Proteomes" id="UP000807306"/>
    </source>
</evidence>
<protein>
    <submittedName>
        <fullName evidence="1">Uncharacterized protein</fullName>
    </submittedName>
</protein>
<dbReference type="OrthoDB" id="2745898at2759"/>
<dbReference type="Gene3D" id="3.80.10.10">
    <property type="entry name" value="Ribonuclease Inhibitor"/>
    <property type="match status" value="1"/>
</dbReference>
<keyword evidence="2" id="KW-1185">Reference proteome</keyword>
<proteinExistence type="predicted"/>
<comment type="caution">
    <text evidence="1">The sequence shown here is derived from an EMBL/GenBank/DDBJ whole genome shotgun (WGS) entry which is preliminary data.</text>
</comment>
<evidence type="ECO:0000313" key="1">
    <source>
        <dbReference type="EMBL" id="KAF9531573.1"/>
    </source>
</evidence>
<dbReference type="AlphaFoldDB" id="A0A9P6JT56"/>
<reference evidence="1" key="1">
    <citation type="submission" date="2020-11" db="EMBL/GenBank/DDBJ databases">
        <authorList>
            <consortium name="DOE Joint Genome Institute"/>
            <person name="Ahrendt S."/>
            <person name="Riley R."/>
            <person name="Andreopoulos W."/>
            <person name="Labutti K."/>
            <person name="Pangilinan J."/>
            <person name="Ruiz-Duenas F.J."/>
            <person name="Barrasa J.M."/>
            <person name="Sanchez-Garcia M."/>
            <person name="Camarero S."/>
            <person name="Miyauchi S."/>
            <person name="Serrano A."/>
            <person name="Linde D."/>
            <person name="Babiker R."/>
            <person name="Drula E."/>
            <person name="Ayuso-Fernandez I."/>
            <person name="Pacheco R."/>
            <person name="Padilla G."/>
            <person name="Ferreira P."/>
            <person name="Barriuso J."/>
            <person name="Kellner H."/>
            <person name="Castanera R."/>
            <person name="Alfaro M."/>
            <person name="Ramirez L."/>
            <person name="Pisabarro A.G."/>
            <person name="Kuo A."/>
            <person name="Tritt A."/>
            <person name="Lipzen A."/>
            <person name="He G."/>
            <person name="Yan M."/>
            <person name="Ng V."/>
            <person name="Cullen D."/>
            <person name="Martin F."/>
            <person name="Rosso M.-N."/>
            <person name="Henrissat B."/>
            <person name="Hibbett D."/>
            <person name="Martinez A.T."/>
            <person name="Grigoriev I.V."/>
        </authorList>
    </citation>
    <scope>NUCLEOTIDE SEQUENCE</scope>
    <source>
        <strain evidence="1">CBS 506.95</strain>
    </source>
</reference>
<gene>
    <name evidence="1" type="ORF">CPB83DRAFT_891464</name>
</gene>
<organism evidence="1 2">
    <name type="scientific">Crepidotus variabilis</name>
    <dbReference type="NCBI Taxonomy" id="179855"/>
    <lineage>
        <taxon>Eukaryota</taxon>
        <taxon>Fungi</taxon>
        <taxon>Dikarya</taxon>
        <taxon>Basidiomycota</taxon>
        <taxon>Agaricomycotina</taxon>
        <taxon>Agaricomycetes</taxon>
        <taxon>Agaricomycetidae</taxon>
        <taxon>Agaricales</taxon>
        <taxon>Agaricineae</taxon>
        <taxon>Crepidotaceae</taxon>
        <taxon>Crepidotus</taxon>
    </lineage>
</organism>
<dbReference type="Proteomes" id="UP000807306">
    <property type="component" value="Unassembled WGS sequence"/>
</dbReference>